<keyword evidence="1" id="KW-1133">Transmembrane helix</keyword>
<evidence type="ECO:0000256" key="1">
    <source>
        <dbReference type="SAM" id="Phobius"/>
    </source>
</evidence>
<gene>
    <name evidence="2" type="ORF">HALOF300_02501</name>
</gene>
<evidence type="ECO:0000313" key="2">
    <source>
        <dbReference type="EMBL" id="VZO37429.1"/>
    </source>
</evidence>
<protein>
    <submittedName>
        <fullName evidence="2">Uncharacterized protein</fullName>
    </submittedName>
</protein>
<name>A0A7M4DK39_9MICO</name>
<keyword evidence="1" id="KW-0812">Transmembrane</keyword>
<accession>A0A7M4DK39</accession>
<dbReference type="Proteomes" id="UP000419743">
    <property type="component" value="Unassembled WGS sequence"/>
</dbReference>
<organism evidence="2 3">
    <name type="scientific">Occultella aeris</name>
    <dbReference type="NCBI Taxonomy" id="2761496"/>
    <lineage>
        <taxon>Bacteria</taxon>
        <taxon>Bacillati</taxon>
        <taxon>Actinomycetota</taxon>
        <taxon>Actinomycetes</taxon>
        <taxon>Micrococcales</taxon>
        <taxon>Ruaniaceae</taxon>
        <taxon>Occultella</taxon>
    </lineage>
</organism>
<reference evidence="2 3" key="1">
    <citation type="submission" date="2019-11" db="EMBL/GenBank/DDBJ databases">
        <authorList>
            <person name="Criscuolo A."/>
        </authorList>
    </citation>
    <scope>NUCLEOTIDE SEQUENCE [LARGE SCALE GENOMIC DNA]</scope>
    <source>
        <strain evidence="2">CIP111667</strain>
    </source>
</reference>
<keyword evidence="1" id="KW-0472">Membrane</keyword>
<comment type="caution">
    <text evidence="2">The sequence shown here is derived from an EMBL/GenBank/DDBJ whole genome shotgun (WGS) entry which is preliminary data.</text>
</comment>
<keyword evidence="3" id="KW-1185">Reference proteome</keyword>
<sequence>MRCGAATSASAYSRRVANDVGALLSVPGIARWVVRTWPRRIAIAMVAVLILVIAAVGGFARVAPEPARQLAVGEAVDVGPYTVTVESFFVSDQVDIYGIPDEADAWVGVVMVLETSELEGIPTDYQNFRLSGADLVEERFQQVVLLADDSRANFLTADLPVHVAMLWPVRDSGAIGDEVELTLTETYEDISFLFQTPTWFAGDRIGVIAVPRDDEVPPAILDEEP</sequence>
<proteinExistence type="predicted"/>
<evidence type="ECO:0000313" key="3">
    <source>
        <dbReference type="Proteomes" id="UP000419743"/>
    </source>
</evidence>
<dbReference type="AlphaFoldDB" id="A0A7M4DK39"/>
<feature type="transmembrane region" description="Helical" evidence="1">
    <location>
        <begin position="41"/>
        <end position="60"/>
    </location>
</feature>
<dbReference type="EMBL" id="CACRYJ010000034">
    <property type="protein sequence ID" value="VZO37429.1"/>
    <property type="molecule type" value="Genomic_DNA"/>
</dbReference>